<dbReference type="PANTHER" id="PTHR30290:SF38">
    <property type="entry name" value="D,D-DIPEPTIDE-BINDING PERIPLASMIC PROTEIN DDPA-RELATED"/>
    <property type="match status" value="1"/>
</dbReference>
<evidence type="ECO:0000256" key="3">
    <source>
        <dbReference type="ARBA" id="ARBA00022729"/>
    </source>
</evidence>
<protein>
    <submittedName>
        <fullName evidence="5">ABC transporter substrate-binding protein</fullName>
    </submittedName>
</protein>
<evidence type="ECO:0000256" key="2">
    <source>
        <dbReference type="ARBA" id="ARBA00005695"/>
    </source>
</evidence>
<dbReference type="PANTHER" id="PTHR30290">
    <property type="entry name" value="PERIPLASMIC BINDING COMPONENT OF ABC TRANSPORTER"/>
    <property type="match status" value="1"/>
</dbReference>
<reference evidence="6" key="1">
    <citation type="journal article" date="2019" name="Int. J. Syst. Evol. Microbiol.">
        <title>The Global Catalogue of Microorganisms (GCM) 10K type strain sequencing project: providing services to taxonomists for standard genome sequencing and annotation.</title>
        <authorList>
            <consortium name="The Broad Institute Genomics Platform"/>
            <consortium name="The Broad Institute Genome Sequencing Center for Infectious Disease"/>
            <person name="Wu L."/>
            <person name="Ma J."/>
        </authorList>
    </citation>
    <scope>NUCLEOTIDE SEQUENCE [LARGE SCALE GENOMIC DNA]</scope>
    <source>
        <strain evidence="6">CCM 7941</strain>
    </source>
</reference>
<sequence>MTDIDHKSILIDRVTARLSRRGFLKGAGAAAATAAVAGAGAFPGAAGAAGASGQKHIVLAWVKHVDTLDPHFTGFTEAIKIINNIHNGLLKVTYDGKKVSFAPDLAESWEIHDDRVHTFRLRPDVKFHDGAPCDAEAVKFSLERVKSGQPRSPHAWKLDLLEKIEIIDPLTIRLTFSKPYAFLPVALTGSTGRAGAVVSPAAVAKYGKDYGRNPVGTGPFRFVSWRENATIELEKNPDYFEPGLPKLDRVTIRLMPEASTAAAALLSGQVHGMSDCPPMFVQQMKANPNLNVYGEVEGNYFYLGMNCRRGPFADPNLRRAVAYAIDRQAMIRQAFFGQGIPAVTPISPPMTDFYDPDVAKSGRGQYYDLEKAKAYRAKVADQGVIQPVFVVSEQGAFGSRIAQTALPMLEKIGIRPKIELVERASWVSRRNSGDFDMIDFGWEADLDPDETLYPEFRTGSPWNFWGWSNPKFDALCAAAQSTLDTPTRRKLYYEAEDILLDEPPVALLTHMPIFKVFSKRVKGFQYVPVDLLDLHTVSLD</sequence>
<dbReference type="InterPro" id="IPR006311">
    <property type="entry name" value="TAT_signal"/>
</dbReference>
<keyword evidence="3" id="KW-0732">Signal</keyword>
<dbReference type="RefSeq" id="WP_376830573.1">
    <property type="nucleotide sequence ID" value="NZ_JBHLWR010000006.1"/>
</dbReference>
<comment type="caution">
    <text evidence="5">The sequence shown here is derived from an EMBL/GenBank/DDBJ whole genome shotgun (WGS) entry which is preliminary data.</text>
</comment>
<dbReference type="Proteomes" id="UP001595536">
    <property type="component" value="Unassembled WGS sequence"/>
</dbReference>
<feature type="domain" description="Solute-binding protein family 5" evidence="4">
    <location>
        <begin position="101"/>
        <end position="462"/>
    </location>
</feature>
<comment type="similarity">
    <text evidence="2">Belongs to the bacterial solute-binding protein 5 family.</text>
</comment>
<dbReference type="PROSITE" id="PS51318">
    <property type="entry name" value="TAT"/>
    <property type="match status" value="1"/>
</dbReference>
<comment type="subcellular location">
    <subcellularLocation>
        <location evidence="1">Periplasm</location>
    </subcellularLocation>
</comment>
<dbReference type="EMBL" id="JBHRUV010000015">
    <property type="protein sequence ID" value="MFC3265326.1"/>
    <property type="molecule type" value="Genomic_DNA"/>
</dbReference>
<dbReference type="InterPro" id="IPR030678">
    <property type="entry name" value="Peptide/Ni-bd"/>
</dbReference>
<proteinExistence type="inferred from homology"/>
<evidence type="ECO:0000256" key="1">
    <source>
        <dbReference type="ARBA" id="ARBA00004418"/>
    </source>
</evidence>
<dbReference type="InterPro" id="IPR000914">
    <property type="entry name" value="SBP_5_dom"/>
</dbReference>
<dbReference type="SUPFAM" id="SSF53850">
    <property type="entry name" value="Periplasmic binding protein-like II"/>
    <property type="match status" value="1"/>
</dbReference>
<dbReference type="CDD" id="cd00995">
    <property type="entry name" value="PBP2_NikA_DppA_OppA_like"/>
    <property type="match status" value="1"/>
</dbReference>
<evidence type="ECO:0000313" key="5">
    <source>
        <dbReference type="EMBL" id="MFC3265326.1"/>
    </source>
</evidence>
<dbReference type="Pfam" id="PF00496">
    <property type="entry name" value="SBP_bac_5"/>
    <property type="match status" value="1"/>
</dbReference>
<keyword evidence="6" id="KW-1185">Reference proteome</keyword>
<accession>A0ABV7LBX0</accession>
<dbReference type="InterPro" id="IPR039424">
    <property type="entry name" value="SBP_5"/>
</dbReference>
<gene>
    <name evidence="5" type="ORF">ACFOEX_02980</name>
</gene>
<evidence type="ECO:0000259" key="4">
    <source>
        <dbReference type="Pfam" id="PF00496"/>
    </source>
</evidence>
<organism evidence="5 6">
    <name type="scientific">Camelimonas abortus</name>
    <dbReference type="NCBI Taxonomy" id="1017184"/>
    <lineage>
        <taxon>Bacteria</taxon>
        <taxon>Pseudomonadati</taxon>
        <taxon>Pseudomonadota</taxon>
        <taxon>Alphaproteobacteria</taxon>
        <taxon>Hyphomicrobiales</taxon>
        <taxon>Chelatococcaceae</taxon>
        <taxon>Camelimonas</taxon>
    </lineage>
</organism>
<evidence type="ECO:0000313" key="6">
    <source>
        <dbReference type="Proteomes" id="UP001595536"/>
    </source>
</evidence>
<dbReference type="Gene3D" id="3.40.190.10">
    <property type="entry name" value="Periplasmic binding protein-like II"/>
    <property type="match status" value="1"/>
</dbReference>
<dbReference type="Gene3D" id="3.10.105.10">
    <property type="entry name" value="Dipeptide-binding Protein, Domain 3"/>
    <property type="match status" value="1"/>
</dbReference>
<dbReference type="PIRSF" id="PIRSF002741">
    <property type="entry name" value="MppA"/>
    <property type="match status" value="1"/>
</dbReference>
<name>A0ABV7LBX0_9HYPH</name>